<keyword evidence="3" id="KW-1185">Reference proteome</keyword>
<name>A0ABW3FS52_9PSEU</name>
<comment type="caution">
    <text evidence="2">The sequence shown here is derived from an EMBL/GenBank/DDBJ whole genome shotgun (WGS) entry which is preliminary data.</text>
</comment>
<dbReference type="SUPFAM" id="SSF55826">
    <property type="entry name" value="YbaK/ProRS associated domain"/>
    <property type="match status" value="1"/>
</dbReference>
<dbReference type="Gene3D" id="3.90.960.10">
    <property type="entry name" value="YbaK/aminoacyl-tRNA synthetase-associated domain"/>
    <property type="match status" value="1"/>
</dbReference>
<gene>
    <name evidence="2" type="ORF">ACFQ16_14540</name>
</gene>
<evidence type="ECO:0000313" key="3">
    <source>
        <dbReference type="Proteomes" id="UP001597018"/>
    </source>
</evidence>
<proteinExistence type="predicted"/>
<dbReference type="Proteomes" id="UP001597018">
    <property type="component" value="Unassembled WGS sequence"/>
</dbReference>
<evidence type="ECO:0000259" key="1">
    <source>
        <dbReference type="Pfam" id="PF04073"/>
    </source>
</evidence>
<organism evidence="2 3">
    <name type="scientific">Saccharopolyspora rosea</name>
    <dbReference type="NCBI Taxonomy" id="524884"/>
    <lineage>
        <taxon>Bacteria</taxon>
        <taxon>Bacillati</taxon>
        <taxon>Actinomycetota</taxon>
        <taxon>Actinomycetes</taxon>
        <taxon>Pseudonocardiales</taxon>
        <taxon>Pseudonocardiaceae</taxon>
        <taxon>Saccharopolyspora</taxon>
    </lineage>
</organism>
<evidence type="ECO:0000313" key="2">
    <source>
        <dbReference type="EMBL" id="MFD0920965.1"/>
    </source>
</evidence>
<dbReference type="InterPro" id="IPR007214">
    <property type="entry name" value="YbaK/aa-tRNA-synth-assoc-dom"/>
</dbReference>
<dbReference type="PANTHER" id="PTHR30411:SF1">
    <property type="entry name" value="CYTOPLASMIC PROTEIN"/>
    <property type="match status" value="1"/>
</dbReference>
<sequence>MNSATESFTDCLRRLRVPGQVVEFEAELPTAATAAERLGCPLGAIANSLIFTADDEPLLVIASGAHRVDTRHLARLLGMRRIRRATPEFVLAATGQPVGGVGPVGHPSPLRTVVDRMLAEHRTVWAGAGAKHAMFPTSFAELVRITGGTAVDVEPPKSTSD</sequence>
<dbReference type="CDD" id="cd04333">
    <property type="entry name" value="ProX_deacylase"/>
    <property type="match status" value="1"/>
</dbReference>
<dbReference type="PANTHER" id="PTHR30411">
    <property type="entry name" value="CYTOPLASMIC PROTEIN"/>
    <property type="match status" value="1"/>
</dbReference>
<dbReference type="InterPro" id="IPR036754">
    <property type="entry name" value="YbaK/aa-tRNA-synt-asso_dom_sf"/>
</dbReference>
<dbReference type="EMBL" id="JBHTIW010000009">
    <property type="protein sequence ID" value="MFD0920965.1"/>
    <property type="molecule type" value="Genomic_DNA"/>
</dbReference>
<accession>A0ABW3FS52</accession>
<reference evidence="3" key="1">
    <citation type="journal article" date="2019" name="Int. J. Syst. Evol. Microbiol.">
        <title>The Global Catalogue of Microorganisms (GCM) 10K type strain sequencing project: providing services to taxonomists for standard genome sequencing and annotation.</title>
        <authorList>
            <consortium name="The Broad Institute Genomics Platform"/>
            <consortium name="The Broad Institute Genome Sequencing Center for Infectious Disease"/>
            <person name="Wu L."/>
            <person name="Ma J."/>
        </authorList>
    </citation>
    <scope>NUCLEOTIDE SEQUENCE [LARGE SCALE GENOMIC DNA]</scope>
    <source>
        <strain evidence="3">CCUG 56401</strain>
    </source>
</reference>
<protein>
    <submittedName>
        <fullName evidence="2">YbaK/EbsC family protein</fullName>
    </submittedName>
</protein>
<feature type="domain" description="YbaK/aminoacyl-tRNA synthetase-associated" evidence="1">
    <location>
        <begin position="27"/>
        <end position="144"/>
    </location>
</feature>
<dbReference type="RefSeq" id="WP_263250441.1">
    <property type="nucleotide sequence ID" value="NZ_BAABLT010000011.1"/>
</dbReference>
<dbReference type="Pfam" id="PF04073">
    <property type="entry name" value="tRNA_edit"/>
    <property type="match status" value="1"/>
</dbReference>